<organism evidence="1">
    <name type="scientific">uncultured Sulfurovum sp</name>
    <dbReference type="NCBI Taxonomy" id="269237"/>
    <lineage>
        <taxon>Bacteria</taxon>
        <taxon>Pseudomonadati</taxon>
        <taxon>Campylobacterota</taxon>
        <taxon>Epsilonproteobacteria</taxon>
        <taxon>Campylobacterales</taxon>
        <taxon>Sulfurovaceae</taxon>
        <taxon>Sulfurovum</taxon>
        <taxon>environmental samples</taxon>
    </lineage>
</organism>
<dbReference type="AlphaFoldDB" id="A0A6S6T068"/>
<dbReference type="Gene3D" id="3.40.50.10860">
    <property type="entry name" value="Leucine Dehydrogenase, chain A, domain 1"/>
    <property type="match status" value="1"/>
</dbReference>
<sequence length="154" mass="18098">MKPEEIKPDTELCTILGYNAQTGNCRRYFNGCMKENGINATAIALNIKEEHFEYIMNNLAESKVKKMILEHEFCENVLHFCDDLNDCAKAKKFVDFIEVIDEKIIGYCLDDDIDEYIENEDFMDERIRLAMKMMLLSNRWYNAKIDMDLIPTMI</sequence>
<reference evidence="1" key="1">
    <citation type="submission" date="2020-01" db="EMBL/GenBank/DDBJ databases">
        <authorList>
            <person name="Meier V. D."/>
            <person name="Meier V D."/>
        </authorList>
    </citation>
    <scope>NUCLEOTIDE SEQUENCE</scope>
    <source>
        <strain evidence="1">HLG_WM_MAG_02</strain>
    </source>
</reference>
<dbReference type="EMBL" id="CACVAZ010000090">
    <property type="protein sequence ID" value="CAA6814151.1"/>
    <property type="molecule type" value="Genomic_DNA"/>
</dbReference>
<dbReference type="InterPro" id="IPR046346">
    <property type="entry name" value="Aminoacid_DH-like_N_sf"/>
</dbReference>
<accession>A0A6S6T068</accession>
<dbReference type="GO" id="GO:0016491">
    <property type="term" value="F:oxidoreductase activity"/>
    <property type="evidence" value="ECO:0007669"/>
    <property type="project" value="UniProtKB-ARBA"/>
</dbReference>
<name>A0A6S6T068_9BACT</name>
<gene>
    <name evidence="1" type="ORF">HELGO_WM16724</name>
</gene>
<proteinExistence type="predicted"/>
<evidence type="ECO:0000313" key="1">
    <source>
        <dbReference type="EMBL" id="CAA6814151.1"/>
    </source>
</evidence>
<dbReference type="SUPFAM" id="SSF53223">
    <property type="entry name" value="Aminoacid dehydrogenase-like, N-terminal domain"/>
    <property type="match status" value="1"/>
</dbReference>
<protein>
    <submittedName>
        <fullName evidence="1">Uncharacterized protein</fullName>
    </submittedName>
</protein>